<dbReference type="PANTHER" id="PTHR48081:SF33">
    <property type="entry name" value="KYNURENINE FORMAMIDASE"/>
    <property type="match status" value="1"/>
</dbReference>
<evidence type="ECO:0000256" key="1">
    <source>
        <dbReference type="ARBA" id="ARBA00022801"/>
    </source>
</evidence>
<dbReference type="Pfam" id="PF20434">
    <property type="entry name" value="BD-FAE"/>
    <property type="match status" value="1"/>
</dbReference>
<keyword evidence="1 3" id="KW-0378">Hydrolase</keyword>
<organism evidence="3 4">
    <name type="scientific">Sneathiella litorea</name>
    <dbReference type="NCBI Taxonomy" id="2606216"/>
    <lineage>
        <taxon>Bacteria</taxon>
        <taxon>Pseudomonadati</taxon>
        <taxon>Pseudomonadota</taxon>
        <taxon>Alphaproteobacteria</taxon>
        <taxon>Sneathiellales</taxon>
        <taxon>Sneathiellaceae</taxon>
        <taxon>Sneathiella</taxon>
    </lineage>
</organism>
<dbReference type="EMBL" id="WTUW01000002">
    <property type="protein sequence ID" value="MZR31539.1"/>
    <property type="molecule type" value="Genomic_DNA"/>
</dbReference>
<evidence type="ECO:0000259" key="2">
    <source>
        <dbReference type="Pfam" id="PF20434"/>
    </source>
</evidence>
<dbReference type="InterPro" id="IPR049492">
    <property type="entry name" value="BD-FAE-like_dom"/>
</dbReference>
<proteinExistence type="predicted"/>
<name>A0A6L8W9Z0_9PROT</name>
<dbReference type="InterPro" id="IPR050300">
    <property type="entry name" value="GDXG_lipolytic_enzyme"/>
</dbReference>
<protein>
    <submittedName>
        <fullName evidence="3">Alpha/beta hydrolase fold domain-containing protein</fullName>
    </submittedName>
</protein>
<comment type="caution">
    <text evidence="3">The sequence shown here is derived from an EMBL/GenBank/DDBJ whole genome shotgun (WGS) entry which is preliminary data.</text>
</comment>
<dbReference type="RefSeq" id="WP_161316037.1">
    <property type="nucleotide sequence ID" value="NZ_WTUW01000002.1"/>
</dbReference>
<dbReference type="SUPFAM" id="SSF53474">
    <property type="entry name" value="alpha/beta-Hydrolases"/>
    <property type="match status" value="1"/>
</dbReference>
<dbReference type="PANTHER" id="PTHR48081">
    <property type="entry name" value="AB HYDROLASE SUPERFAMILY PROTEIN C4A8.06C"/>
    <property type="match status" value="1"/>
</dbReference>
<accession>A0A6L8W9Z0</accession>
<evidence type="ECO:0000313" key="3">
    <source>
        <dbReference type="EMBL" id="MZR31539.1"/>
    </source>
</evidence>
<sequence length="280" mass="30966">MVSLEVYRGMNKATLDAAYNNSAAVTESASMIADWERRGKIVRSQPNARLDIEYGPRPRNRIDYFATQRKHSPLFVFIHGGYWQRNSKETFSFISEGPVAHGMNVAVIGYTLAPDASLTEIVAETHAALDLLYARATELEFDPTSIHVGGWSAGGHLAAIAAHHPHVKGVLSISGIFDLEPIEKTYINEKVQLSQNEIKTLSPIKNISPNEIPYLLFVGGSELSELRRQSEIFSSALKQAGIRASLIIPDDLNHFTILEEIARPNGTLSVELERMALSQK</sequence>
<dbReference type="GO" id="GO:0016787">
    <property type="term" value="F:hydrolase activity"/>
    <property type="evidence" value="ECO:0007669"/>
    <property type="project" value="UniProtKB-KW"/>
</dbReference>
<dbReference type="Proteomes" id="UP000476030">
    <property type="component" value="Unassembled WGS sequence"/>
</dbReference>
<evidence type="ECO:0000313" key="4">
    <source>
        <dbReference type="Proteomes" id="UP000476030"/>
    </source>
</evidence>
<dbReference type="InterPro" id="IPR029058">
    <property type="entry name" value="AB_hydrolase_fold"/>
</dbReference>
<dbReference type="Gene3D" id="3.40.50.1820">
    <property type="entry name" value="alpha/beta hydrolase"/>
    <property type="match status" value="1"/>
</dbReference>
<keyword evidence="4" id="KW-1185">Reference proteome</keyword>
<gene>
    <name evidence="3" type="ORF">GQE98_12935</name>
</gene>
<dbReference type="AlphaFoldDB" id="A0A6L8W9Z0"/>
<feature type="domain" description="BD-FAE-like" evidence="2">
    <location>
        <begin position="67"/>
        <end position="237"/>
    </location>
</feature>
<reference evidence="3 4" key="1">
    <citation type="submission" date="2019-12" db="EMBL/GenBank/DDBJ databases">
        <title>Snethiella sp. nov. sp. isolated from sea sand.</title>
        <authorList>
            <person name="Kim J."/>
            <person name="Jeong S.E."/>
            <person name="Jung H.S."/>
            <person name="Jeon C.O."/>
        </authorList>
    </citation>
    <scope>NUCLEOTIDE SEQUENCE [LARGE SCALE GENOMIC DNA]</scope>
    <source>
        <strain evidence="3 4">DP05</strain>
    </source>
</reference>